<evidence type="ECO:0000313" key="11">
    <source>
        <dbReference type="Proteomes" id="UP000308528"/>
    </source>
</evidence>
<feature type="transmembrane region" description="Helical" evidence="8">
    <location>
        <begin position="124"/>
        <end position="145"/>
    </location>
</feature>
<dbReference type="PANTHER" id="PTHR33908:SF11">
    <property type="entry name" value="MEMBRANE PROTEIN"/>
    <property type="match status" value="1"/>
</dbReference>
<comment type="subcellular location">
    <subcellularLocation>
        <location evidence="1">Cell membrane</location>
        <topology evidence="1">Multi-pass membrane protein</topology>
    </subcellularLocation>
</comment>
<evidence type="ECO:0000256" key="6">
    <source>
        <dbReference type="ARBA" id="ARBA00022989"/>
    </source>
</evidence>
<evidence type="ECO:0000256" key="5">
    <source>
        <dbReference type="ARBA" id="ARBA00022692"/>
    </source>
</evidence>
<dbReference type="RefSeq" id="WP_136459007.1">
    <property type="nucleotide sequence ID" value="NZ_SRSF01000003.1"/>
</dbReference>
<evidence type="ECO:0000313" key="10">
    <source>
        <dbReference type="EMBL" id="THH39959.1"/>
    </source>
</evidence>
<dbReference type="Pfam" id="PF13231">
    <property type="entry name" value="PMT_2"/>
    <property type="match status" value="1"/>
</dbReference>
<feature type="transmembrane region" description="Helical" evidence="8">
    <location>
        <begin position="358"/>
        <end position="379"/>
    </location>
</feature>
<proteinExistence type="predicted"/>
<feature type="transmembrane region" description="Helical" evidence="8">
    <location>
        <begin position="278"/>
        <end position="297"/>
    </location>
</feature>
<feature type="domain" description="Glycosyltransferase RgtA/B/C/D-like" evidence="9">
    <location>
        <begin position="78"/>
        <end position="235"/>
    </location>
</feature>
<organism evidence="10 11">
    <name type="scientific">Neolewinella litorea</name>
    <dbReference type="NCBI Taxonomy" id="2562452"/>
    <lineage>
        <taxon>Bacteria</taxon>
        <taxon>Pseudomonadati</taxon>
        <taxon>Bacteroidota</taxon>
        <taxon>Saprospiria</taxon>
        <taxon>Saprospirales</taxon>
        <taxon>Lewinellaceae</taxon>
        <taxon>Neolewinella</taxon>
    </lineage>
</organism>
<feature type="transmembrane region" description="Helical" evidence="8">
    <location>
        <begin position="96"/>
        <end position="117"/>
    </location>
</feature>
<keyword evidence="3" id="KW-0328">Glycosyltransferase</keyword>
<dbReference type="AlphaFoldDB" id="A0A4S4NJK9"/>
<evidence type="ECO:0000256" key="4">
    <source>
        <dbReference type="ARBA" id="ARBA00022679"/>
    </source>
</evidence>
<keyword evidence="11" id="KW-1185">Reference proteome</keyword>
<dbReference type="OrthoDB" id="1112848at2"/>
<accession>A0A4S4NJK9</accession>
<evidence type="ECO:0000256" key="7">
    <source>
        <dbReference type="ARBA" id="ARBA00023136"/>
    </source>
</evidence>
<dbReference type="GO" id="GO:0005886">
    <property type="term" value="C:plasma membrane"/>
    <property type="evidence" value="ECO:0007669"/>
    <property type="project" value="UniProtKB-SubCell"/>
</dbReference>
<dbReference type="EMBL" id="SRSF01000003">
    <property type="protein sequence ID" value="THH39959.1"/>
    <property type="molecule type" value="Genomic_DNA"/>
</dbReference>
<evidence type="ECO:0000256" key="1">
    <source>
        <dbReference type="ARBA" id="ARBA00004651"/>
    </source>
</evidence>
<gene>
    <name evidence="10" type="ORF">E4021_10150</name>
</gene>
<feature type="transmembrane region" description="Helical" evidence="8">
    <location>
        <begin position="218"/>
        <end position="236"/>
    </location>
</feature>
<keyword evidence="5 8" id="KW-0812">Transmembrane</keyword>
<keyword evidence="4" id="KW-0808">Transferase</keyword>
<protein>
    <recommendedName>
        <fullName evidence="9">Glycosyltransferase RgtA/B/C/D-like domain-containing protein</fullName>
    </recommendedName>
</protein>
<name>A0A4S4NJK9_9BACT</name>
<dbReference type="PANTHER" id="PTHR33908">
    <property type="entry name" value="MANNOSYLTRANSFERASE YKCB-RELATED"/>
    <property type="match status" value="1"/>
</dbReference>
<feature type="transmembrane region" description="Helical" evidence="8">
    <location>
        <begin position="151"/>
        <end position="168"/>
    </location>
</feature>
<dbReference type="InterPro" id="IPR050297">
    <property type="entry name" value="LipidA_mod_glycosyltrf_83"/>
</dbReference>
<keyword evidence="6 8" id="KW-1133">Transmembrane helix</keyword>
<sequence length="499" mass="57207">MRLPKRPAVLAGFLLSLLVSIGLHWTIFPLEIQGRHNWRQSQTMWNVRNFLHYDNDILNARVSHFNGSHDNLLRYEFPVMQWSMAQVQRLTGESVLVARTTVWLIGVFGLVGFYLLLRTMAFSAGLSLVGTVFLQFCPLFYFYTLNVLPDLLALSAGIWYLYLTFAWFRDRRWPQLLGGLAFLLLATLAKLPYAMFGIIGVMYTLGNLWRAGRFQPRVIGLAALHLLFLLPAMLWYRWVMPGWGSNPVLYGIFGSANSRAENLKILDHFLEQYIPYDLLSPPVWGLLLLGIFLPATRSGGVPFLRYVWGLCGVTLLYVALQWNTITVVHDYYLLPLLPWLYIFITAGAARIWRWTAGAGFRPLGAGLIGLAVLASPYYAHQLRQPLWEAPTGAYYNVMKDAYRYQEALQEAVDDDEIVIAINDISAHIFTWLIRKRGYVFHSNGLQPEWIDDLHENHGVNYLYSNSRKFDQDSAVQTRFDSLLLKAGDIHVYRIADLED</sequence>
<dbReference type="GO" id="GO:0016763">
    <property type="term" value="F:pentosyltransferase activity"/>
    <property type="evidence" value="ECO:0007669"/>
    <property type="project" value="TreeGrafter"/>
</dbReference>
<evidence type="ECO:0000256" key="8">
    <source>
        <dbReference type="SAM" id="Phobius"/>
    </source>
</evidence>
<evidence type="ECO:0000256" key="2">
    <source>
        <dbReference type="ARBA" id="ARBA00022475"/>
    </source>
</evidence>
<feature type="transmembrane region" description="Helical" evidence="8">
    <location>
        <begin position="180"/>
        <end position="206"/>
    </location>
</feature>
<dbReference type="InterPro" id="IPR038731">
    <property type="entry name" value="RgtA/B/C-like"/>
</dbReference>
<feature type="transmembrane region" description="Helical" evidence="8">
    <location>
        <begin position="332"/>
        <end position="352"/>
    </location>
</feature>
<keyword evidence="2" id="KW-1003">Cell membrane</keyword>
<dbReference type="GO" id="GO:0009103">
    <property type="term" value="P:lipopolysaccharide biosynthetic process"/>
    <property type="evidence" value="ECO:0007669"/>
    <property type="project" value="UniProtKB-ARBA"/>
</dbReference>
<feature type="transmembrane region" description="Helical" evidence="8">
    <location>
        <begin position="303"/>
        <end position="320"/>
    </location>
</feature>
<reference evidence="10 11" key="1">
    <citation type="submission" date="2019-04" db="EMBL/GenBank/DDBJ databases">
        <title>Lewinella litorea sp. nov., isolated from a marine sand.</title>
        <authorList>
            <person name="Yoon J.-H."/>
        </authorList>
    </citation>
    <scope>NUCLEOTIDE SEQUENCE [LARGE SCALE GENOMIC DNA]</scope>
    <source>
        <strain evidence="10 11">HSMS-39</strain>
    </source>
</reference>
<evidence type="ECO:0000259" key="9">
    <source>
        <dbReference type="Pfam" id="PF13231"/>
    </source>
</evidence>
<comment type="caution">
    <text evidence="10">The sequence shown here is derived from an EMBL/GenBank/DDBJ whole genome shotgun (WGS) entry which is preliminary data.</text>
</comment>
<dbReference type="Proteomes" id="UP000308528">
    <property type="component" value="Unassembled WGS sequence"/>
</dbReference>
<evidence type="ECO:0000256" key="3">
    <source>
        <dbReference type="ARBA" id="ARBA00022676"/>
    </source>
</evidence>
<keyword evidence="7 8" id="KW-0472">Membrane</keyword>